<organism evidence="1 2">
    <name type="scientific">Mycoplasmopsis agassizii</name>
    <dbReference type="NCBI Taxonomy" id="33922"/>
    <lineage>
        <taxon>Bacteria</taxon>
        <taxon>Bacillati</taxon>
        <taxon>Mycoplasmatota</taxon>
        <taxon>Mycoplasmoidales</taxon>
        <taxon>Metamycoplasmataceae</taxon>
        <taxon>Mycoplasmopsis</taxon>
    </lineage>
</organism>
<evidence type="ECO:0000313" key="2">
    <source>
        <dbReference type="Proteomes" id="UP000217033"/>
    </source>
</evidence>
<accession>A0ABX4H4K7</accession>
<keyword evidence="2" id="KW-1185">Reference proteome</keyword>
<name>A0ABX4H4K7_9BACT</name>
<reference evidence="1" key="1">
    <citation type="submission" date="2017-08" db="EMBL/GenBank/DDBJ databases">
        <authorList>
            <person name="Alvarez-Ponce D."/>
            <person name="Weitzman C.L."/>
            <person name="Tillett R.L."/>
            <person name="Sandmeier F.C."/>
            <person name="Tracy C.R."/>
        </authorList>
    </citation>
    <scope>NUCLEOTIDE SEQUENCE [LARGE SCALE GENOMIC DNA]</scope>
    <source>
        <strain evidence="1">PS6</strain>
    </source>
</reference>
<protein>
    <submittedName>
        <fullName evidence="1">Uncharacterized protein</fullName>
    </submittedName>
</protein>
<proteinExistence type="predicted"/>
<sequence length="215" mass="26191">MELSKEFKDSKTLVKQVSAITTAYTNIKLECIEKEGLLLFCSFWTNDLKEEKEEDMDLKKLSKIIIDAQKDQAIINKKVANFIDDQKKINESFLTFMKEQTLMNQKFSAFMDEQREINQIVLTFMKEQREVNQEFREFMKEQREFNINQTELNQEFREFMKEQREFNINQTELNQEFREFMKEQREYNERNEKNVMQLQKDVKRIDAVLEKNNIR</sequence>
<dbReference type="Proteomes" id="UP000217033">
    <property type="component" value="Unassembled WGS sequence"/>
</dbReference>
<dbReference type="EMBL" id="NQMN01000002">
    <property type="protein sequence ID" value="PAF54825.1"/>
    <property type="molecule type" value="Genomic_DNA"/>
</dbReference>
<dbReference type="RefSeq" id="WP_084232538.1">
    <property type="nucleotide sequence ID" value="NZ_FWXE01000008.1"/>
</dbReference>
<comment type="caution">
    <text evidence="1">The sequence shown here is derived from an EMBL/GenBank/DDBJ whole genome shotgun (WGS) entry which is preliminary data.</text>
</comment>
<evidence type="ECO:0000313" key="1">
    <source>
        <dbReference type="EMBL" id="PAF54825.1"/>
    </source>
</evidence>
<gene>
    <name evidence="1" type="ORF">CJF60_03765</name>
</gene>